<reference evidence="3" key="1">
    <citation type="journal article" date="2019" name="Int. J. Syst. Evol. Microbiol.">
        <title>The Global Catalogue of Microorganisms (GCM) 10K type strain sequencing project: providing services to taxonomists for standard genome sequencing and annotation.</title>
        <authorList>
            <consortium name="The Broad Institute Genomics Platform"/>
            <consortium name="The Broad Institute Genome Sequencing Center for Infectious Disease"/>
            <person name="Wu L."/>
            <person name="Ma J."/>
        </authorList>
    </citation>
    <scope>NUCLEOTIDE SEQUENCE [LARGE SCALE GENOMIC DNA]</scope>
    <source>
        <strain evidence="3">KCTC 42964</strain>
    </source>
</reference>
<keyword evidence="2" id="KW-0548">Nucleotidyltransferase</keyword>
<dbReference type="InterPro" id="IPR036873">
    <property type="entry name" value="Rhodanese-like_dom_sf"/>
</dbReference>
<dbReference type="CDD" id="cd00757">
    <property type="entry name" value="ThiF_MoeB_HesA_family"/>
    <property type="match status" value="1"/>
</dbReference>
<evidence type="ECO:0000259" key="1">
    <source>
        <dbReference type="PROSITE" id="PS50206"/>
    </source>
</evidence>
<dbReference type="Gene3D" id="3.40.50.720">
    <property type="entry name" value="NAD(P)-binding Rossmann-like Domain"/>
    <property type="match status" value="1"/>
</dbReference>
<dbReference type="InterPro" id="IPR045886">
    <property type="entry name" value="ThiF/MoeB/HesA"/>
</dbReference>
<dbReference type="Pfam" id="PF00581">
    <property type="entry name" value="Rhodanese"/>
    <property type="match status" value="1"/>
</dbReference>
<dbReference type="CDD" id="cd00158">
    <property type="entry name" value="RHOD"/>
    <property type="match status" value="1"/>
</dbReference>
<keyword evidence="3" id="KW-1185">Reference proteome</keyword>
<dbReference type="Proteomes" id="UP001595528">
    <property type="component" value="Unassembled WGS sequence"/>
</dbReference>
<gene>
    <name evidence="2" type="ORF">ACFOGJ_19935</name>
</gene>
<dbReference type="PROSITE" id="PS50206">
    <property type="entry name" value="RHODANESE_3"/>
    <property type="match status" value="1"/>
</dbReference>
<proteinExistence type="predicted"/>
<accession>A0ABV7L4Q8</accession>
<dbReference type="Pfam" id="PF00899">
    <property type="entry name" value="ThiF"/>
    <property type="match status" value="1"/>
</dbReference>
<dbReference type="PANTHER" id="PTHR10953:SF240">
    <property type="entry name" value="SULFUR CARRIER PROTEIN THIS ADENYLYLTRANSFERASE"/>
    <property type="match status" value="1"/>
</dbReference>
<dbReference type="GO" id="GO:0016779">
    <property type="term" value="F:nucleotidyltransferase activity"/>
    <property type="evidence" value="ECO:0007669"/>
    <property type="project" value="UniProtKB-KW"/>
</dbReference>
<dbReference type="InterPro" id="IPR001763">
    <property type="entry name" value="Rhodanese-like_dom"/>
</dbReference>
<dbReference type="SMART" id="SM00450">
    <property type="entry name" value="RHOD"/>
    <property type="match status" value="1"/>
</dbReference>
<organism evidence="2 3">
    <name type="scientific">Marinibaculum pumilum</name>
    <dbReference type="NCBI Taxonomy" id="1766165"/>
    <lineage>
        <taxon>Bacteria</taxon>
        <taxon>Pseudomonadati</taxon>
        <taxon>Pseudomonadota</taxon>
        <taxon>Alphaproteobacteria</taxon>
        <taxon>Rhodospirillales</taxon>
        <taxon>Rhodospirillaceae</taxon>
        <taxon>Marinibaculum</taxon>
    </lineage>
</organism>
<keyword evidence="2" id="KW-0808">Transferase</keyword>
<dbReference type="SUPFAM" id="SSF69572">
    <property type="entry name" value="Activating enzymes of the ubiquitin-like proteins"/>
    <property type="match status" value="1"/>
</dbReference>
<comment type="caution">
    <text evidence="2">The sequence shown here is derived from an EMBL/GenBank/DDBJ whole genome shotgun (WGS) entry which is preliminary data.</text>
</comment>
<dbReference type="RefSeq" id="WP_379903826.1">
    <property type="nucleotide sequence ID" value="NZ_JBHRTR010000034.1"/>
</dbReference>
<protein>
    <submittedName>
        <fullName evidence="2">ThiF family adenylyltransferase</fullName>
    </submittedName>
</protein>
<dbReference type="InterPro" id="IPR000594">
    <property type="entry name" value="ThiF_NAD_FAD-bd"/>
</dbReference>
<dbReference type="EMBL" id="JBHRTR010000034">
    <property type="protein sequence ID" value="MFC3229529.1"/>
    <property type="molecule type" value="Genomic_DNA"/>
</dbReference>
<evidence type="ECO:0000313" key="2">
    <source>
        <dbReference type="EMBL" id="MFC3229529.1"/>
    </source>
</evidence>
<name>A0ABV7L4Q8_9PROT</name>
<dbReference type="Gene3D" id="3.40.250.10">
    <property type="entry name" value="Rhodanese-like domain"/>
    <property type="match status" value="1"/>
</dbReference>
<evidence type="ECO:0000313" key="3">
    <source>
        <dbReference type="Proteomes" id="UP001595528"/>
    </source>
</evidence>
<sequence>MDTAVGAAMDPRFARQAVLPEIGPAGQERLARASVLLVGAGGLGCPAALYLAAAGVGAITIVDDDRVEISNLNRQVLFTPADAGRPKAECAVERLAAFAPGCRLRPVARRLDLDLAAELVAGHDLVVDGTDSFAATYALSDACEAAQVPLIAASVIGWEGYVGGFCAGAPGYRAVFPDVPLDAPNCDIAGILGAVAGMMGCLQAVEALKVLLDRPDTVMGRLLRVNADLSRMTAFSFKNMAADPGAGQGSRPYAIRVVEEARPDLCLVDVRRADERAADPLPLPSLHLPLDRLAAEGSGLPGDRPLLFVCQSGRRSELACMTMHRLGRYDVASLAGGLSRWRERTG</sequence>
<dbReference type="PANTHER" id="PTHR10953">
    <property type="entry name" value="UBIQUITIN-ACTIVATING ENZYME E1"/>
    <property type="match status" value="1"/>
</dbReference>
<dbReference type="InterPro" id="IPR035985">
    <property type="entry name" value="Ubiquitin-activating_enz"/>
</dbReference>
<feature type="domain" description="Rhodanese" evidence="1">
    <location>
        <begin position="261"/>
        <end position="346"/>
    </location>
</feature>